<dbReference type="InterPro" id="IPR011043">
    <property type="entry name" value="Gal_Oxase/kelch_b-propeller"/>
</dbReference>
<dbReference type="AlphaFoldDB" id="V4LZ16"/>
<evidence type="ECO:0000313" key="2">
    <source>
        <dbReference type="EMBL" id="ESQ47767.1"/>
    </source>
</evidence>
<evidence type="ECO:0000313" key="3">
    <source>
        <dbReference type="Proteomes" id="UP000030689"/>
    </source>
</evidence>
<accession>V4LZ16</accession>
<dbReference type="Gramene" id="ESQ47767">
    <property type="protein sequence ID" value="ESQ47767"/>
    <property type="gene ID" value="EUTSA_v10022418mg"/>
</dbReference>
<gene>
    <name evidence="2" type="ORF">EUTSA_v10022418mg</name>
</gene>
<dbReference type="SUPFAM" id="SSF50965">
    <property type="entry name" value="Galactose oxidase, central domain"/>
    <property type="match status" value="1"/>
</dbReference>
<dbReference type="Proteomes" id="UP000030689">
    <property type="component" value="Unassembled WGS sequence"/>
</dbReference>
<feature type="domain" description="F-box associated beta-propeller type 1" evidence="1">
    <location>
        <begin position="27"/>
        <end position="343"/>
    </location>
</feature>
<dbReference type="Pfam" id="PF07734">
    <property type="entry name" value="FBA_1"/>
    <property type="match status" value="1"/>
</dbReference>
<dbReference type="InterPro" id="IPR050796">
    <property type="entry name" value="SCF_F-box_component"/>
</dbReference>
<dbReference type="InterPro" id="IPR017451">
    <property type="entry name" value="F-box-assoc_interact_dom"/>
</dbReference>
<sequence>KQRCDALIKDVNFTKKHSANASRQSLVIMLIDFRVYLVSIDLHGSQESIVKVTSQFSLKDPLSNSLKEVDIRDVFHCDGLLLCTTKDNRLVVWNPCSGETGWIIKPKSSRKRFVCYSLGKSSCNKYKILKVDQDRYGFLRQCLVVYEVYDFTSSLWRRVGETRNWCIYGFKNRGISVNGDTYWLAYRFSQDLPKEFLLRFDYSTERFESVSLPVDHLSHHPMALSVTREEQKLCLISLRECNICVFGIDVWMATKIESDGAMSWRKLLAVDGSVYRKFLVFCNGMNFLADRENKVLVFPGKNGVSGRFLHIVREDKCIQVDHNDDAKSRCSVLINYVPTLVQLQQG</sequence>
<feature type="non-terminal residue" evidence="2">
    <location>
        <position position="1"/>
    </location>
</feature>
<evidence type="ECO:0000259" key="1">
    <source>
        <dbReference type="Pfam" id="PF07734"/>
    </source>
</evidence>
<protein>
    <recommendedName>
        <fullName evidence="1">F-box associated beta-propeller type 1 domain-containing protein</fullName>
    </recommendedName>
</protein>
<dbReference type="OMA" id="RECNICV"/>
<dbReference type="OrthoDB" id="1029991at2759"/>
<reference evidence="2 3" key="1">
    <citation type="journal article" date="2013" name="Front. Plant Sci.">
        <title>The Reference Genome of the Halophytic Plant Eutrema salsugineum.</title>
        <authorList>
            <person name="Yang R."/>
            <person name="Jarvis D.E."/>
            <person name="Chen H."/>
            <person name="Beilstein M.A."/>
            <person name="Grimwood J."/>
            <person name="Jenkins J."/>
            <person name="Shu S."/>
            <person name="Prochnik S."/>
            <person name="Xin M."/>
            <person name="Ma C."/>
            <person name="Schmutz J."/>
            <person name="Wing R.A."/>
            <person name="Mitchell-Olds T."/>
            <person name="Schumaker K.S."/>
            <person name="Wang X."/>
        </authorList>
    </citation>
    <scope>NUCLEOTIDE SEQUENCE [LARGE SCALE GENOMIC DNA]</scope>
</reference>
<dbReference type="PANTHER" id="PTHR31672:SF13">
    <property type="entry name" value="F-BOX PROTEIN CPR30-LIKE"/>
    <property type="match status" value="1"/>
</dbReference>
<proteinExistence type="predicted"/>
<dbReference type="NCBIfam" id="TIGR01640">
    <property type="entry name" value="F_box_assoc_1"/>
    <property type="match status" value="1"/>
</dbReference>
<name>V4LZ16_EUTSA</name>
<keyword evidence="3" id="KW-1185">Reference proteome</keyword>
<organism evidence="2 3">
    <name type="scientific">Eutrema salsugineum</name>
    <name type="common">Saltwater cress</name>
    <name type="synonym">Sisymbrium salsugineum</name>
    <dbReference type="NCBI Taxonomy" id="72664"/>
    <lineage>
        <taxon>Eukaryota</taxon>
        <taxon>Viridiplantae</taxon>
        <taxon>Streptophyta</taxon>
        <taxon>Embryophyta</taxon>
        <taxon>Tracheophyta</taxon>
        <taxon>Spermatophyta</taxon>
        <taxon>Magnoliopsida</taxon>
        <taxon>eudicotyledons</taxon>
        <taxon>Gunneridae</taxon>
        <taxon>Pentapetalae</taxon>
        <taxon>rosids</taxon>
        <taxon>malvids</taxon>
        <taxon>Brassicales</taxon>
        <taxon>Brassicaceae</taxon>
        <taxon>Eutremeae</taxon>
        <taxon>Eutrema</taxon>
    </lineage>
</organism>
<dbReference type="InterPro" id="IPR006527">
    <property type="entry name" value="F-box-assoc_dom_typ1"/>
</dbReference>
<dbReference type="EMBL" id="KI517408">
    <property type="protein sequence ID" value="ESQ47767.1"/>
    <property type="molecule type" value="Genomic_DNA"/>
</dbReference>
<dbReference type="PANTHER" id="PTHR31672">
    <property type="entry name" value="BNACNNG10540D PROTEIN"/>
    <property type="match status" value="1"/>
</dbReference>
<dbReference type="KEGG" id="eus:EUTSA_v10022418mg"/>